<keyword evidence="2" id="KW-0349">Heme</keyword>
<evidence type="ECO:0008006" key="8">
    <source>
        <dbReference type="Google" id="ProtNLM"/>
    </source>
</evidence>
<evidence type="ECO:0000256" key="5">
    <source>
        <dbReference type="ARBA" id="ARBA00023004"/>
    </source>
</evidence>
<name>A0ABN8QE92_9CNID</name>
<keyword evidence="4" id="KW-0560">Oxidoreductase</keyword>
<evidence type="ECO:0000256" key="3">
    <source>
        <dbReference type="ARBA" id="ARBA00022723"/>
    </source>
</evidence>
<keyword evidence="7" id="KW-1185">Reference proteome</keyword>
<dbReference type="Pfam" id="PF00067">
    <property type="entry name" value="p450"/>
    <property type="match status" value="2"/>
</dbReference>
<keyword evidence="3" id="KW-0479">Metal-binding</keyword>
<evidence type="ECO:0000256" key="4">
    <source>
        <dbReference type="ARBA" id="ARBA00023002"/>
    </source>
</evidence>
<keyword evidence="5" id="KW-0408">Iron</keyword>
<reference evidence="6 7" key="1">
    <citation type="submission" date="2022-05" db="EMBL/GenBank/DDBJ databases">
        <authorList>
            <consortium name="Genoscope - CEA"/>
            <person name="William W."/>
        </authorList>
    </citation>
    <scope>NUCLEOTIDE SEQUENCE [LARGE SCALE GENOMIC DNA]</scope>
</reference>
<dbReference type="SUPFAM" id="SSF48264">
    <property type="entry name" value="Cytochrome P450"/>
    <property type="match status" value="1"/>
</dbReference>
<comment type="similarity">
    <text evidence="1">Belongs to the cytochrome P450 family.</text>
</comment>
<dbReference type="EMBL" id="CALNXK010000124">
    <property type="protein sequence ID" value="CAH3162880.1"/>
    <property type="molecule type" value="Genomic_DNA"/>
</dbReference>
<dbReference type="Proteomes" id="UP001159405">
    <property type="component" value="Unassembled WGS sequence"/>
</dbReference>
<organism evidence="6 7">
    <name type="scientific">Porites lobata</name>
    <dbReference type="NCBI Taxonomy" id="104759"/>
    <lineage>
        <taxon>Eukaryota</taxon>
        <taxon>Metazoa</taxon>
        <taxon>Cnidaria</taxon>
        <taxon>Anthozoa</taxon>
        <taxon>Hexacorallia</taxon>
        <taxon>Scleractinia</taxon>
        <taxon>Fungiina</taxon>
        <taxon>Poritidae</taxon>
        <taxon>Porites</taxon>
    </lineage>
</organism>
<dbReference type="Gene3D" id="1.10.630.10">
    <property type="entry name" value="Cytochrome P450"/>
    <property type="match status" value="1"/>
</dbReference>
<dbReference type="InterPro" id="IPR001128">
    <property type="entry name" value="Cyt_P450"/>
</dbReference>
<evidence type="ECO:0000256" key="1">
    <source>
        <dbReference type="ARBA" id="ARBA00010617"/>
    </source>
</evidence>
<comment type="caution">
    <text evidence="6">The sequence shown here is derived from an EMBL/GenBank/DDBJ whole genome shotgun (WGS) entry which is preliminary data.</text>
</comment>
<sequence length="199" mass="23193">MTAGFESIAITLSHMAYVLATDPEIQEKLHEELDNAIKTLGDMPLCDFVNSLDYLDRPICEVLSLYTPRFNNSRRCHEHVHHKWYHNSTWCIRVHPSLCTPPFEQPGPDRFSPKNKETHDVYSHIPFRVGPRQCIGYKFALLELKTAMFNAFSPKFSFNELQRRCPSCSFGAPFHLSTIVRRNHPLIREGEQRYKPYIV</sequence>
<dbReference type="PANTHER" id="PTHR24302">
    <property type="entry name" value="CYTOCHROME P450 FAMILY 3"/>
    <property type="match status" value="1"/>
</dbReference>
<evidence type="ECO:0000313" key="7">
    <source>
        <dbReference type="Proteomes" id="UP001159405"/>
    </source>
</evidence>
<dbReference type="InterPro" id="IPR036396">
    <property type="entry name" value="Cyt_P450_sf"/>
</dbReference>
<gene>
    <name evidence="6" type="ORF">PLOB_00005521</name>
</gene>
<evidence type="ECO:0000313" key="6">
    <source>
        <dbReference type="EMBL" id="CAH3162880.1"/>
    </source>
</evidence>
<feature type="non-terminal residue" evidence="6">
    <location>
        <position position="199"/>
    </location>
</feature>
<dbReference type="InterPro" id="IPR050705">
    <property type="entry name" value="Cytochrome_P450_3A"/>
</dbReference>
<protein>
    <recommendedName>
        <fullName evidence="8">Cytochrome P450</fullName>
    </recommendedName>
</protein>
<dbReference type="PRINTS" id="PR00385">
    <property type="entry name" value="P450"/>
</dbReference>
<accession>A0ABN8QE92</accession>
<proteinExistence type="inferred from homology"/>
<evidence type="ECO:0000256" key="2">
    <source>
        <dbReference type="ARBA" id="ARBA00022617"/>
    </source>
</evidence>
<dbReference type="PANTHER" id="PTHR24302:SF15">
    <property type="entry name" value="FATTY-ACID PEROXYGENASE"/>
    <property type="match status" value="1"/>
</dbReference>